<feature type="compositionally biased region" description="Basic residues" evidence="1">
    <location>
        <begin position="82"/>
        <end position="94"/>
    </location>
</feature>
<reference evidence="2" key="1">
    <citation type="submission" date="2019-12" db="EMBL/GenBank/DDBJ databases">
        <title>Genome sequencing and annotation of Brassica cretica.</title>
        <authorList>
            <person name="Studholme D.J."/>
            <person name="Sarris P."/>
        </authorList>
    </citation>
    <scope>NUCLEOTIDE SEQUENCE</scope>
    <source>
        <strain evidence="2">PFS-109/04</strain>
        <tissue evidence="2">Leaf</tissue>
    </source>
</reference>
<feature type="region of interest" description="Disordered" evidence="1">
    <location>
        <begin position="79"/>
        <end position="115"/>
    </location>
</feature>
<proteinExistence type="predicted"/>
<comment type="caution">
    <text evidence="2">The sequence shown here is derived from an EMBL/GenBank/DDBJ whole genome shotgun (WGS) entry which is preliminary data.</text>
</comment>
<evidence type="ECO:0000313" key="3">
    <source>
        <dbReference type="Proteomes" id="UP000712600"/>
    </source>
</evidence>
<evidence type="ECO:0000313" key="2">
    <source>
        <dbReference type="EMBL" id="KAF3490408.1"/>
    </source>
</evidence>
<dbReference type="AlphaFoldDB" id="A0A8S9NA17"/>
<accession>A0A8S9NA17</accession>
<sequence>MSTTTRLSFCVKRVDTSIGMDILPVIIKPDCCRHLLQFWDQKRLLDESIFKQEFPMVRTPVVNGEQTRRGSVGWRETVARERRGRSGGGRRRGGRGSGFMSGSMLVGVAVTDSNP</sequence>
<gene>
    <name evidence="2" type="ORF">F2Q69_00056262</name>
</gene>
<organism evidence="2 3">
    <name type="scientific">Brassica cretica</name>
    <name type="common">Mustard</name>
    <dbReference type="NCBI Taxonomy" id="69181"/>
    <lineage>
        <taxon>Eukaryota</taxon>
        <taxon>Viridiplantae</taxon>
        <taxon>Streptophyta</taxon>
        <taxon>Embryophyta</taxon>
        <taxon>Tracheophyta</taxon>
        <taxon>Spermatophyta</taxon>
        <taxon>Magnoliopsida</taxon>
        <taxon>eudicotyledons</taxon>
        <taxon>Gunneridae</taxon>
        <taxon>Pentapetalae</taxon>
        <taxon>rosids</taxon>
        <taxon>malvids</taxon>
        <taxon>Brassicales</taxon>
        <taxon>Brassicaceae</taxon>
        <taxon>Brassiceae</taxon>
        <taxon>Brassica</taxon>
    </lineage>
</organism>
<protein>
    <submittedName>
        <fullName evidence="2">Uncharacterized protein</fullName>
    </submittedName>
</protein>
<dbReference type="EMBL" id="QGKX02002183">
    <property type="protein sequence ID" value="KAF3490408.1"/>
    <property type="molecule type" value="Genomic_DNA"/>
</dbReference>
<dbReference type="Proteomes" id="UP000712600">
    <property type="component" value="Unassembled WGS sequence"/>
</dbReference>
<name>A0A8S9NA17_BRACR</name>
<evidence type="ECO:0000256" key="1">
    <source>
        <dbReference type="SAM" id="MobiDB-lite"/>
    </source>
</evidence>